<name>A0A816YY27_9BILA</name>
<evidence type="ECO:0000313" key="2">
    <source>
        <dbReference type="Proteomes" id="UP000663887"/>
    </source>
</evidence>
<comment type="caution">
    <text evidence="1">The sequence shown here is derived from an EMBL/GenBank/DDBJ whole genome shotgun (WGS) entry which is preliminary data.</text>
</comment>
<feature type="non-terminal residue" evidence="1">
    <location>
        <position position="1"/>
    </location>
</feature>
<accession>A0A816YY27</accession>
<evidence type="ECO:0000313" key="1">
    <source>
        <dbReference type="EMBL" id="CAF2180090.1"/>
    </source>
</evidence>
<sequence length="58" mass="6597">IKIIVFTSSVHNHSFKIAAVLDKQVTNRHVNIFLTTMAQSLYVHLHESDVHQDNAAKK</sequence>
<protein>
    <submittedName>
        <fullName evidence="1">Uncharacterized protein</fullName>
    </submittedName>
</protein>
<reference evidence="1" key="1">
    <citation type="submission" date="2021-02" db="EMBL/GenBank/DDBJ databases">
        <authorList>
            <person name="Nowell W R."/>
        </authorList>
    </citation>
    <scope>NUCLEOTIDE SEQUENCE</scope>
</reference>
<dbReference type="AlphaFoldDB" id="A0A816YY27"/>
<dbReference type="EMBL" id="CAJNRG010015736">
    <property type="protein sequence ID" value="CAF2180090.1"/>
    <property type="molecule type" value="Genomic_DNA"/>
</dbReference>
<dbReference type="Proteomes" id="UP000663887">
    <property type="component" value="Unassembled WGS sequence"/>
</dbReference>
<gene>
    <name evidence="1" type="ORF">XDN619_LOCUS31692</name>
</gene>
<organism evidence="1 2">
    <name type="scientific">Rotaria magnacalcarata</name>
    <dbReference type="NCBI Taxonomy" id="392030"/>
    <lineage>
        <taxon>Eukaryota</taxon>
        <taxon>Metazoa</taxon>
        <taxon>Spiralia</taxon>
        <taxon>Gnathifera</taxon>
        <taxon>Rotifera</taxon>
        <taxon>Eurotatoria</taxon>
        <taxon>Bdelloidea</taxon>
        <taxon>Philodinida</taxon>
        <taxon>Philodinidae</taxon>
        <taxon>Rotaria</taxon>
    </lineage>
</organism>
<proteinExistence type="predicted"/>